<comment type="caution">
    <text evidence="3">The sequence shown here is derived from an EMBL/GenBank/DDBJ whole genome shotgun (WGS) entry which is preliminary data.</text>
</comment>
<keyword evidence="4" id="KW-1185">Reference proteome</keyword>
<dbReference type="EMBL" id="JAYFUL010000010">
    <property type="protein sequence ID" value="MEA5257846.1"/>
    <property type="molecule type" value="Genomic_DNA"/>
</dbReference>
<comment type="similarity">
    <text evidence="1 2">Belongs to the outer membrane factor (OMF) (TC 1.B.17) family.</text>
</comment>
<dbReference type="PROSITE" id="PS51257">
    <property type="entry name" value="PROKAR_LIPOPROTEIN"/>
    <property type="match status" value="1"/>
</dbReference>
<sequence length="472" mass="51676">MKNHIKTLSIMLLLSTSIISCKVSKEVKIPEDAIPVTFRDVNIQDSTTSVADLNWKTFFTETTLQKLIDSAIHRNNDLLVAQKNIDIAQLQLKQAKFNNIPNLNLQITSNSTNPSNNSLNGISLNQFLKKEHIEDFTAAASLSWEADIWGKIGNQTKTTLSQYAQSEEAKKALQTTIVAAVSKGFYTLLMLDAQVEIARKNLELNDKTLFMINLQFESGHVSLLAKQQAEAQRLVAAQLIPLLEQNIVIQENALSVLTGGFPKAVERKVMLSAIASQNQLSVGVPSALVGRRPDVKNAELLLQEANAKVGITKASLYPSLTITATGGLNAFEASNWFSLPTSLFGVVAGGLTQPLLNGKKLSTQYEIAKVQREKAVIGFRQSVLIATGEVSDALIKIQKIEEQNTKLSLRVATLQQAISNADMLFKSGMANYLEVITAQSNLLQSELELVSLKKARLEADVDLYRSLGGGWK</sequence>
<dbReference type="InterPro" id="IPR003423">
    <property type="entry name" value="OMP_efflux"/>
</dbReference>
<keyword evidence="2" id="KW-1134">Transmembrane beta strand</keyword>
<evidence type="ECO:0000256" key="2">
    <source>
        <dbReference type="RuleBase" id="RU362097"/>
    </source>
</evidence>
<dbReference type="Gene3D" id="1.20.1600.10">
    <property type="entry name" value="Outer membrane efflux proteins (OEP)"/>
    <property type="match status" value="1"/>
</dbReference>
<keyword evidence="2" id="KW-0472">Membrane</keyword>
<dbReference type="Pfam" id="PF02321">
    <property type="entry name" value="OEP"/>
    <property type="match status" value="2"/>
</dbReference>
<dbReference type="SUPFAM" id="SSF56954">
    <property type="entry name" value="Outer membrane efflux proteins (OEP)"/>
    <property type="match status" value="1"/>
</dbReference>
<dbReference type="Proteomes" id="UP001304671">
    <property type="component" value="Unassembled WGS sequence"/>
</dbReference>
<dbReference type="Gene3D" id="2.20.200.10">
    <property type="entry name" value="Outer membrane efflux proteins (OEP)"/>
    <property type="match status" value="1"/>
</dbReference>
<dbReference type="PANTHER" id="PTHR30203:SF33">
    <property type="entry name" value="BLR4455 PROTEIN"/>
    <property type="match status" value="1"/>
</dbReference>
<proteinExistence type="inferred from homology"/>
<keyword evidence="2" id="KW-0564">Palmitate</keyword>
<protein>
    <submittedName>
        <fullName evidence="3">Efflux transporter outer membrane subunit</fullName>
    </submittedName>
</protein>
<evidence type="ECO:0000313" key="4">
    <source>
        <dbReference type="Proteomes" id="UP001304671"/>
    </source>
</evidence>
<name>A0ABU5QLA6_9BACT</name>
<dbReference type="NCBIfam" id="TIGR01845">
    <property type="entry name" value="outer_NodT"/>
    <property type="match status" value="1"/>
</dbReference>
<evidence type="ECO:0000256" key="1">
    <source>
        <dbReference type="ARBA" id="ARBA00007613"/>
    </source>
</evidence>
<dbReference type="RefSeq" id="WP_323248510.1">
    <property type="nucleotide sequence ID" value="NZ_JAYFUL010000010.1"/>
</dbReference>
<dbReference type="InterPro" id="IPR010131">
    <property type="entry name" value="MdtP/NodT-like"/>
</dbReference>
<dbReference type="PANTHER" id="PTHR30203">
    <property type="entry name" value="OUTER MEMBRANE CATION EFFLUX PROTEIN"/>
    <property type="match status" value="1"/>
</dbReference>
<keyword evidence="2" id="KW-0449">Lipoprotein</keyword>
<comment type="subcellular location">
    <subcellularLocation>
        <location evidence="2">Cell membrane</location>
        <topology evidence="2">Lipid-anchor</topology>
    </subcellularLocation>
</comment>
<reference evidence="3 4" key="1">
    <citation type="submission" date="2023-12" db="EMBL/GenBank/DDBJ databases">
        <title>Novel species of the genus Arcicella isolated from rivers.</title>
        <authorList>
            <person name="Lu H."/>
        </authorList>
    </citation>
    <scope>NUCLEOTIDE SEQUENCE [LARGE SCALE GENOMIC DNA]</scope>
    <source>
        <strain evidence="3 4">LMG 21963</strain>
    </source>
</reference>
<gene>
    <name evidence="3" type="ORF">VB264_08615</name>
</gene>
<organism evidence="3 4">
    <name type="scientific">Arcicella aquatica</name>
    <dbReference type="NCBI Taxonomy" id="217141"/>
    <lineage>
        <taxon>Bacteria</taxon>
        <taxon>Pseudomonadati</taxon>
        <taxon>Bacteroidota</taxon>
        <taxon>Cytophagia</taxon>
        <taxon>Cytophagales</taxon>
        <taxon>Flectobacillaceae</taxon>
        <taxon>Arcicella</taxon>
    </lineage>
</organism>
<evidence type="ECO:0000313" key="3">
    <source>
        <dbReference type="EMBL" id="MEA5257846.1"/>
    </source>
</evidence>
<accession>A0ABU5QLA6</accession>
<keyword evidence="2" id="KW-0812">Transmembrane</keyword>